<gene>
    <name evidence="1" type="ORF">BU14_0260s0005</name>
</gene>
<proteinExistence type="predicted"/>
<name>A0A1X6P2D3_PORUM</name>
<reference evidence="1 2" key="1">
    <citation type="submission" date="2017-03" db="EMBL/GenBank/DDBJ databases">
        <title>WGS assembly of Porphyra umbilicalis.</title>
        <authorList>
            <person name="Brawley S.H."/>
            <person name="Blouin N.A."/>
            <person name="Ficko-Blean E."/>
            <person name="Wheeler G.L."/>
            <person name="Lohr M."/>
            <person name="Goodson H.V."/>
            <person name="Jenkins J.W."/>
            <person name="Blaby-Haas C.E."/>
            <person name="Helliwell K.E."/>
            <person name="Chan C."/>
            <person name="Marriage T."/>
            <person name="Bhattacharya D."/>
            <person name="Klein A.S."/>
            <person name="Badis Y."/>
            <person name="Brodie J."/>
            <person name="Cao Y."/>
            <person name="Collen J."/>
            <person name="Dittami S.M."/>
            <person name="Gachon C.M."/>
            <person name="Green B.R."/>
            <person name="Karpowicz S."/>
            <person name="Kim J.W."/>
            <person name="Kudahl U."/>
            <person name="Lin S."/>
            <person name="Michel G."/>
            <person name="Mittag M."/>
            <person name="Olson B.J."/>
            <person name="Pangilinan J."/>
            <person name="Peng Y."/>
            <person name="Qiu H."/>
            <person name="Shu S."/>
            <person name="Singer J.T."/>
            <person name="Smith A.G."/>
            <person name="Sprecher B.N."/>
            <person name="Wagner V."/>
            <person name="Wang W."/>
            <person name="Wang Z.-Y."/>
            <person name="Yan J."/>
            <person name="Yarish C."/>
            <person name="Zoeuner-Riek S."/>
            <person name="Zhuang Y."/>
            <person name="Zou Y."/>
            <person name="Lindquist E.A."/>
            <person name="Grimwood J."/>
            <person name="Barry K."/>
            <person name="Rokhsar D.S."/>
            <person name="Schmutz J."/>
            <person name="Stiller J.W."/>
            <person name="Grossman A.R."/>
            <person name="Prochnik S.E."/>
        </authorList>
    </citation>
    <scope>NUCLEOTIDE SEQUENCE [LARGE SCALE GENOMIC DNA]</scope>
    <source>
        <strain evidence="1">4086291</strain>
    </source>
</reference>
<accession>A0A1X6P2D3</accession>
<dbReference type="EMBL" id="KV918923">
    <property type="protein sequence ID" value="OSX74936.1"/>
    <property type="molecule type" value="Genomic_DNA"/>
</dbReference>
<keyword evidence="2" id="KW-1185">Reference proteome</keyword>
<organism evidence="1 2">
    <name type="scientific">Porphyra umbilicalis</name>
    <name type="common">Purple laver</name>
    <name type="synonym">Red alga</name>
    <dbReference type="NCBI Taxonomy" id="2786"/>
    <lineage>
        <taxon>Eukaryota</taxon>
        <taxon>Rhodophyta</taxon>
        <taxon>Bangiophyceae</taxon>
        <taxon>Bangiales</taxon>
        <taxon>Bangiaceae</taxon>
        <taxon>Porphyra</taxon>
    </lineage>
</organism>
<dbReference type="Proteomes" id="UP000218209">
    <property type="component" value="Unassembled WGS sequence"/>
</dbReference>
<sequence length="213" mass="22789">MVREFRGRNLGARDESEAVGGVLADGVRRADGVVWGVTAFAFHGNHLPAALVRSLSSPLAAAALRRLTVVAHESATLVVAPLIRAVCPQLTELTLAVKRDADVDKGPLADYLDGVGVALRRLAVNFANEIWAHDMEFLADHCPALEALTLLGVVLFHSSSSESQPSGPLFPVQAPAQLDLMDDIALLVVTRMGHLRELVIAACVEDWMIDDEG</sequence>
<protein>
    <submittedName>
        <fullName evidence="1">Uncharacterized protein</fullName>
    </submittedName>
</protein>
<evidence type="ECO:0000313" key="2">
    <source>
        <dbReference type="Proteomes" id="UP000218209"/>
    </source>
</evidence>
<evidence type="ECO:0000313" key="1">
    <source>
        <dbReference type="EMBL" id="OSX74936.1"/>
    </source>
</evidence>
<dbReference type="AlphaFoldDB" id="A0A1X6P2D3"/>